<organism evidence="1 2">
    <name type="scientific">Persea americana</name>
    <name type="common">Avocado</name>
    <dbReference type="NCBI Taxonomy" id="3435"/>
    <lineage>
        <taxon>Eukaryota</taxon>
        <taxon>Viridiplantae</taxon>
        <taxon>Streptophyta</taxon>
        <taxon>Embryophyta</taxon>
        <taxon>Tracheophyta</taxon>
        <taxon>Spermatophyta</taxon>
        <taxon>Magnoliopsida</taxon>
        <taxon>Magnoliidae</taxon>
        <taxon>Laurales</taxon>
        <taxon>Lauraceae</taxon>
        <taxon>Persea</taxon>
    </lineage>
</organism>
<evidence type="ECO:0000313" key="2">
    <source>
        <dbReference type="Proteomes" id="UP001234297"/>
    </source>
</evidence>
<protein>
    <submittedName>
        <fullName evidence="1">Uncharacterized protein</fullName>
    </submittedName>
</protein>
<reference evidence="1 2" key="1">
    <citation type="journal article" date="2022" name="Hortic Res">
        <title>A haplotype resolved chromosomal level avocado genome allows analysis of novel avocado genes.</title>
        <authorList>
            <person name="Nath O."/>
            <person name="Fletcher S.J."/>
            <person name="Hayward A."/>
            <person name="Shaw L.M."/>
            <person name="Masouleh A.K."/>
            <person name="Furtado A."/>
            <person name="Henry R.J."/>
            <person name="Mitter N."/>
        </authorList>
    </citation>
    <scope>NUCLEOTIDE SEQUENCE [LARGE SCALE GENOMIC DNA]</scope>
    <source>
        <strain evidence="2">cv. Hass</strain>
    </source>
</reference>
<name>A0ACC2M6Z9_PERAE</name>
<comment type="caution">
    <text evidence="1">The sequence shown here is derived from an EMBL/GenBank/DDBJ whole genome shotgun (WGS) entry which is preliminary data.</text>
</comment>
<dbReference type="Proteomes" id="UP001234297">
    <property type="component" value="Chromosome 5"/>
</dbReference>
<dbReference type="EMBL" id="CM056813">
    <property type="protein sequence ID" value="KAJ8641422.1"/>
    <property type="molecule type" value="Genomic_DNA"/>
</dbReference>
<gene>
    <name evidence="1" type="ORF">MRB53_018116</name>
</gene>
<sequence>MARRVSVLLLLLCVAVTMAVTIPMAMADVVEDAKAKMDDPKTKEAASSWGDWAKKAFSGYDKEKAKKDAQELVNKAGDMRQKSTEDVVKGAEDVMHKAGTANERTAKDAMKGAEEMVHKAGDVAKHAAANNNAQKGN</sequence>
<proteinExistence type="predicted"/>
<keyword evidence="2" id="KW-1185">Reference proteome</keyword>
<evidence type="ECO:0000313" key="1">
    <source>
        <dbReference type="EMBL" id="KAJ8641422.1"/>
    </source>
</evidence>
<accession>A0ACC2M6Z9</accession>